<proteinExistence type="predicted"/>
<evidence type="ECO:0000313" key="3">
    <source>
        <dbReference type="Proteomes" id="UP000182258"/>
    </source>
</evidence>
<reference evidence="2 3" key="1">
    <citation type="submission" date="2016-10" db="EMBL/GenBank/DDBJ databases">
        <authorList>
            <person name="de Groot N.N."/>
        </authorList>
    </citation>
    <scope>NUCLEOTIDE SEQUENCE [LARGE SCALE GENOMIC DNA]</scope>
    <source>
        <strain evidence="2 3">CGMCC 1.10210</strain>
    </source>
</reference>
<protein>
    <recommendedName>
        <fullName evidence="4">Transposase</fullName>
    </recommendedName>
</protein>
<dbReference type="EMBL" id="FOMB01000031">
    <property type="protein sequence ID" value="SFD23869.1"/>
    <property type="molecule type" value="Genomic_DNA"/>
</dbReference>
<organism evidence="2 3">
    <name type="scientific">Devosia psychrophila</name>
    <dbReference type="NCBI Taxonomy" id="728005"/>
    <lineage>
        <taxon>Bacteria</taxon>
        <taxon>Pseudomonadati</taxon>
        <taxon>Pseudomonadota</taxon>
        <taxon>Alphaproteobacteria</taxon>
        <taxon>Hyphomicrobiales</taxon>
        <taxon>Devosiaceae</taxon>
        <taxon>Devosia</taxon>
    </lineage>
</organism>
<sequence>MGRFVEVADRQQESFPPACLEDYVDADNPVRIIDAFVEELDLAELGFARVQPASTGRPGYAPGPCSSSTSMDICIS</sequence>
<evidence type="ECO:0000256" key="1">
    <source>
        <dbReference type="SAM" id="MobiDB-lite"/>
    </source>
</evidence>
<dbReference type="AlphaFoldDB" id="A0A1I1QP93"/>
<gene>
    <name evidence="2" type="ORF">SAMN04488059_13136</name>
</gene>
<evidence type="ECO:0000313" key="2">
    <source>
        <dbReference type="EMBL" id="SFD23869.1"/>
    </source>
</evidence>
<evidence type="ECO:0008006" key="4">
    <source>
        <dbReference type="Google" id="ProtNLM"/>
    </source>
</evidence>
<feature type="compositionally biased region" description="Polar residues" evidence="1">
    <location>
        <begin position="65"/>
        <end position="76"/>
    </location>
</feature>
<name>A0A1I1QP93_9HYPH</name>
<accession>A0A1I1QP93</accession>
<dbReference type="STRING" id="728005.SAMN04488059_13136"/>
<dbReference type="Proteomes" id="UP000182258">
    <property type="component" value="Unassembled WGS sequence"/>
</dbReference>
<feature type="region of interest" description="Disordered" evidence="1">
    <location>
        <begin position="53"/>
        <end position="76"/>
    </location>
</feature>